<feature type="region of interest" description="Disordered" evidence="1">
    <location>
        <begin position="127"/>
        <end position="157"/>
    </location>
</feature>
<evidence type="ECO:0000256" key="1">
    <source>
        <dbReference type="SAM" id="MobiDB-lite"/>
    </source>
</evidence>
<feature type="region of interest" description="Disordered" evidence="1">
    <location>
        <begin position="1"/>
        <end position="37"/>
    </location>
</feature>
<dbReference type="EMBL" id="JAAALK010000285">
    <property type="protein sequence ID" value="KAG8065183.1"/>
    <property type="molecule type" value="Genomic_DNA"/>
</dbReference>
<organism evidence="2 3">
    <name type="scientific">Zizania palustris</name>
    <name type="common">Northern wild rice</name>
    <dbReference type="NCBI Taxonomy" id="103762"/>
    <lineage>
        <taxon>Eukaryota</taxon>
        <taxon>Viridiplantae</taxon>
        <taxon>Streptophyta</taxon>
        <taxon>Embryophyta</taxon>
        <taxon>Tracheophyta</taxon>
        <taxon>Spermatophyta</taxon>
        <taxon>Magnoliopsida</taxon>
        <taxon>Liliopsida</taxon>
        <taxon>Poales</taxon>
        <taxon>Poaceae</taxon>
        <taxon>BOP clade</taxon>
        <taxon>Oryzoideae</taxon>
        <taxon>Oryzeae</taxon>
        <taxon>Zizaniinae</taxon>
        <taxon>Zizania</taxon>
    </lineage>
</organism>
<accession>A0A8J5SL75</accession>
<reference evidence="2" key="1">
    <citation type="journal article" date="2021" name="bioRxiv">
        <title>Whole Genome Assembly and Annotation of Northern Wild Rice, Zizania palustris L., Supports a Whole Genome Duplication in the Zizania Genus.</title>
        <authorList>
            <person name="Haas M."/>
            <person name="Kono T."/>
            <person name="Macchietto M."/>
            <person name="Millas R."/>
            <person name="McGilp L."/>
            <person name="Shao M."/>
            <person name="Duquette J."/>
            <person name="Hirsch C.N."/>
            <person name="Kimball J."/>
        </authorList>
    </citation>
    <scope>NUCLEOTIDE SEQUENCE</scope>
    <source>
        <tissue evidence="2">Fresh leaf tissue</tissue>
    </source>
</reference>
<evidence type="ECO:0000313" key="2">
    <source>
        <dbReference type="EMBL" id="KAG8065183.1"/>
    </source>
</evidence>
<name>A0A8J5SL75_ZIZPA</name>
<feature type="compositionally biased region" description="Basic and acidic residues" evidence="1">
    <location>
        <begin position="143"/>
        <end position="157"/>
    </location>
</feature>
<evidence type="ECO:0000313" key="3">
    <source>
        <dbReference type="Proteomes" id="UP000729402"/>
    </source>
</evidence>
<protein>
    <submittedName>
        <fullName evidence="2">Uncharacterized protein</fullName>
    </submittedName>
</protein>
<dbReference type="Proteomes" id="UP000729402">
    <property type="component" value="Unassembled WGS sequence"/>
</dbReference>
<dbReference type="AlphaFoldDB" id="A0A8J5SL75"/>
<gene>
    <name evidence="2" type="ORF">GUJ93_ZPchr0004g40327</name>
</gene>
<comment type="caution">
    <text evidence="2">The sequence shown here is derived from an EMBL/GenBank/DDBJ whole genome shotgun (WGS) entry which is preliminary data.</text>
</comment>
<keyword evidence="3" id="KW-1185">Reference proteome</keyword>
<proteinExistence type="predicted"/>
<sequence>MEAEHSGPEVEATSSKPRAVATYSEAEVPEPTSTSVDFKGSQVHGRAIAEEVVDAYFDYSEELVRSDFVAQLSHNTHGDLLANAQETLLQAFALTRSVVTSIGRREAFMMVGVEKLQLQASEAAQRQRKAEDAAEAPTVEAARVTEAKEKKAARGCR</sequence>
<reference evidence="2" key="2">
    <citation type="submission" date="2021-02" db="EMBL/GenBank/DDBJ databases">
        <authorList>
            <person name="Kimball J.A."/>
            <person name="Haas M.W."/>
            <person name="Macchietto M."/>
            <person name="Kono T."/>
            <person name="Duquette J."/>
            <person name="Shao M."/>
        </authorList>
    </citation>
    <scope>NUCLEOTIDE SEQUENCE</scope>
    <source>
        <tissue evidence="2">Fresh leaf tissue</tissue>
    </source>
</reference>